<dbReference type="RefSeq" id="WP_162855911.1">
    <property type="nucleotide sequence ID" value="NZ_CP038145.1"/>
</dbReference>
<proteinExistence type="inferred from homology"/>
<dbReference type="GO" id="GO:0004180">
    <property type="term" value="F:carboxypeptidase activity"/>
    <property type="evidence" value="ECO:0007669"/>
    <property type="project" value="UniProtKB-ARBA"/>
</dbReference>
<evidence type="ECO:0000313" key="11">
    <source>
        <dbReference type="Proteomes" id="UP000294444"/>
    </source>
</evidence>
<comment type="similarity">
    <text evidence="2">Belongs to the YkuD family.</text>
</comment>
<evidence type="ECO:0000256" key="3">
    <source>
        <dbReference type="ARBA" id="ARBA00022679"/>
    </source>
</evidence>
<dbReference type="GO" id="GO:0071555">
    <property type="term" value="P:cell wall organization"/>
    <property type="evidence" value="ECO:0007669"/>
    <property type="project" value="UniProtKB-UniRule"/>
</dbReference>
<dbReference type="Proteomes" id="UP000294444">
    <property type="component" value="Chromosome"/>
</dbReference>
<keyword evidence="6 7" id="KW-0961">Cell wall biogenesis/degradation</keyword>
<dbReference type="PANTHER" id="PTHR36699">
    <property type="entry name" value="LD-TRANSPEPTIDASE"/>
    <property type="match status" value="1"/>
</dbReference>
<keyword evidence="8" id="KW-0472">Membrane</keyword>
<organism evidence="10 11">
    <name type="scientific">Actinobacillus indolicus</name>
    <dbReference type="NCBI Taxonomy" id="51049"/>
    <lineage>
        <taxon>Bacteria</taxon>
        <taxon>Pseudomonadati</taxon>
        <taxon>Pseudomonadota</taxon>
        <taxon>Gammaproteobacteria</taxon>
        <taxon>Pasteurellales</taxon>
        <taxon>Pasteurellaceae</taxon>
        <taxon>Actinobacillus</taxon>
    </lineage>
</organism>
<keyword evidence="4 7" id="KW-0133">Cell shape</keyword>
<dbReference type="CDD" id="cd16913">
    <property type="entry name" value="YkuD_like"/>
    <property type="match status" value="1"/>
</dbReference>
<dbReference type="Pfam" id="PF03734">
    <property type="entry name" value="YkuD"/>
    <property type="match status" value="1"/>
</dbReference>
<protein>
    <recommendedName>
        <fullName evidence="9">L,D-TPase catalytic domain-containing protein</fullName>
    </recommendedName>
</protein>
<evidence type="ECO:0000256" key="7">
    <source>
        <dbReference type="PROSITE-ProRule" id="PRU01373"/>
    </source>
</evidence>
<keyword evidence="5 7" id="KW-0573">Peptidoglycan synthesis</keyword>
<keyword evidence="11" id="KW-1185">Reference proteome</keyword>
<accession>A0A4P7CG82</accession>
<gene>
    <name evidence="10" type="ORF">EXH44_01175</name>
</gene>
<feature type="active site" description="Nucleophile" evidence="7">
    <location>
        <position position="171"/>
    </location>
</feature>
<evidence type="ECO:0000259" key="9">
    <source>
        <dbReference type="PROSITE" id="PS52029"/>
    </source>
</evidence>
<dbReference type="InterPro" id="IPR038063">
    <property type="entry name" value="Transpep_catalytic_dom"/>
</dbReference>
<evidence type="ECO:0000256" key="5">
    <source>
        <dbReference type="ARBA" id="ARBA00022984"/>
    </source>
</evidence>
<comment type="pathway">
    <text evidence="1 7">Cell wall biogenesis; peptidoglycan biosynthesis.</text>
</comment>
<keyword evidence="3" id="KW-0808">Transferase</keyword>
<evidence type="ECO:0000256" key="1">
    <source>
        <dbReference type="ARBA" id="ARBA00004752"/>
    </source>
</evidence>
<dbReference type="AlphaFoldDB" id="A0A4P7CG82"/>
<dbReference type="SUPFAM" id="SSF141523">
    <property type="entry name" value="L,D-transpeptidase catalytic domain-like"/>
    <property type="match status" value="1"/>
</dbReference>
<dbReference type="KEGG" id="aio:EXH44_01175"/>
<evidence type="ECO:0000256" key="2">
    <source>
        <dbReference type="ARBA" id="ARBA00005992"/>
    </source>
</evidence>
<sequence>MFRSPIILKILAIFLIGLVSIWGYFYYQTHIRIDQIILKEQPTQPLLMNEKMLTSTNIDRLVVFKSKRQMWAYEGETLVKIYPISLGFSPIGHKQFEGDGKTPEGVYKINERNPNSAYHKNLGISYPNEEDKAYAALHNKSAGGLIKIHGLRNGSGSIGRLHLLKDWTHGCIAVTNEEMDELYEHVVHNAIIDIRP</sequence>
<feature type="transmembrane region" description="Helical" evidence="8">
    <location>
        <begin position="6"/>
        <end position="27"/>
    </location>
</feature>
<feature type="active site" description="Proton donor/acceptor" evidence="7">
    <location>
        <position position="149"/>
    </location>
</feature>
<evidence type="ECO:0000256" key="6">
    <source>
        <dbReference type="ARBA" id="ARBA00023316"/>
    </source>
</evidence>
<dbReference type="GO" id="GO:0008360">
    <property type="term" value="P:regulation of cell shape"/>
    <property type="evidence" value="ECO:0007669"/>
    <property type="project" value="UniProtKB-UniRule"/>
</dbReference>
<dbReference type="InterPro" id="IPR005490">
    <property type="entry name" value="LD_TPept_cat_dom"/>
</dbReference>
<reference evidence="10 11" key="1">
    <citation type="submission" date="2019-03" db="EMBL/GenBank/DDBJ databases">
        <authorList>
            <person name="Che Y."/>
            <person name="Zhou L."/>
        </authorList>
    </citation>
    <scope>NUCLEOTIDE SEQUENCE [LARGE SCALE GENOMIC DNA]</scope>
    <source>
        <strain evidence="10 11">AIFJ1607</strain>
    </source>
</reference>
<name>A0A4P7CG82_9PAST</name>
<evidence type="ECO:0000256" key="8">
    <source>
        <dbReference type="SAM" id="Phobius"/>
    </source>
</evidence>
<dbReference type="PANTHER" id="PTHR36699:SF1">
    <property type="entry name" value="L,D-TRANSPEPTIDASE YAFK-RELATED"/>
    <property type="match status" value="1"/>
</dbReference>
<dbReference type="UniPathway" id="UPA00219"/>
<keyword evidence="8" id="KW-0812">Transmembrane</keyword>
<evidence type="ECO:0000256" key="4">
    <source>
        <dbReference type="ARBA" id="ARBA00022960"/>
    </source>
</evidence>
<keyword evidence="8" id="KW-1133">Transmembrane helix</keyword>
<dbReference type="GO" id="GO:0009252">
    <property type="term" value="P:peptidoglycan biosynthetic process"/>
    <property type="evidence" value="ECO:0007669"/>
    <property type="project" value="UniProtKB-UniPathway"/>
</dbReference>
<feature type="domain" description="L,D-TPase catalytic" evidence="9">
    <location>
        <begin position="59"/>
        <end position="195"/>
    </location>
</feature>
<dbReference type="Gene3D" id="2.40.440.10">
    <property type="entry name" value="L,D-transpeptidase catalytic domain-like"/>
    <property type="match status" value="1"/>
</dbReference>
<dbReference type="PROSITE" id="PS52029">
    <property type="entry name" value="LD_TPASE"/>
    <property type="match status" value="1"/>
</dbReference>
<evidence type="ECO:0000313" key="10">
    <source>
        <dbReference type="EMBL" id="QBQ62934.1"/>
    </source>
</evidence>
<dbReference type="GO" id="GO:0016740">
    <property type="term" value="F:transferase activity"/>
    <property type="evidence" value="ECO:0007669"/>
    <property type="project" value="UniProtKB-KW"/>
</dbReference>
<dbReference type="EMBL" id="CP038145">
    <property type="protein sequence ID" value="QBQ62934.1"/>
    <property type="molecule type" value="Genomic_DNA"/>
</dbReference>